<dbReference type="AlphaFoldDB" id="A0A358E3J5"/>
<sequence length="1020" mass="116573">MHAATLFTQAHHDTPPVFNAVDRRYQLQLDQAFIQGPLKDIRKNSNRVFLCLAYRYFCMSNQFFDIAIEDDIRFIAQQLGIGNAPQWEDYQADTKKRHKHIILDYMGVKPFVDDDAQQLVLDKLIHFAQCQLPFKQAFKSLVVFLREKHIEIPDFQTLETKIQKTYQEVVDKRIEILDHALDADAKCELDKLFDKSPAGVHGQYQLTLLKTFSQKLRPREIARNVESFKQLHELFSLIEPALKALHLPTAAIKFYAKTVQKTQVFQIERRAETDRYLHLVSFIADRFFTLQDILAETLRQSVTTAYNAAEKQAREHFYKARQTQHAHAQSLVACTTDLYKAVQQIEGILNDVTLNAEQKLAKVSEAVQKTKPNHDKTAKTIEDVKTDLDSLSGDALFYHFLEEGSRKLQLRCNALVSCLKFSDDSVDKALLHVIQRFQETEGKVDASFAVDFLSVKDRKHIDKKETFRTQLYKVVLFRYISDAIFGDGLSLPYSYECRALDDYLIPQHVLTDNFDSLLVQADAIHLKDKAQVLQDVLAKLDISYQQTNEHVMAEANDYVKGDGLGGFRLAHSKMNAVHLQEMVEADVDLFPQELRVTLPELLSTVHTCTGFLNELQPHSQRYNKKRPHNRELVAGLIGKGLHFTEHKFAKIMRQTNTSTVSTVQKSYLSNENCILASNAIMHFIDKMPLADLFLVNGEPITSSDGVKYTNSKGSLNARNSFRYGGKEQVVNAYLANDCRNLFTHANVIGGAEREAPYMIDCVQNQEVVKSKMHVTDTHGYTEMVFGATDLLSITFAPRIKNIHRLQRYAPKGKKKSYAHKEYPILPNKNITPEHILAGWDELIRMVVSIKLGYTTASQLFKRLNSYTSDRNPLKKALTAYGQIMKTQYILDYIDNLELRQVIHKQLNKGESGNRLDRALAIGSSGLDYVEKEEQTAVENCKRVIKNAIICWNYIYLTQQLVNAETAAERRALIEKIKASSANAWDHIVIHGEIDFSDAQLADSQHFAFERMHDIDILLST</sequence>
<evidence type="ECO:0000256" key="4">
    <source>
        <dbReference type="ARBA" id="ARBA00023172"/>
    </source>
</evidence>
<dbReference type="GO" id="GO:0004803">
    <property type="term" value="F:transposase activity"/>
    <property type="evidence" value="ECO:0007669"/>
    <property type="project" value="InterPro"/>
</dbReference>
<dbReference type="InterPro" id="IPR047653">
    <property type="entry name" value="Tn3-like_transpos"/>
</dbReference>
<dbReference type="Pfam" id="PF13700">
    <property type="entry name" value="DUF4158"/>
    <property type="match status" value="1"/>
</dbReference>
<evidence type="ECO:0000256" key="3">
    <source>
        <dbReference type="ARBA" id="ARBA00023125"/>
    </source>
</evidence>
<evidence type="ECO:0000259" key="6">
    <source>
        <dbReference type="Pfam" id="PF13700"/>
    </source>
</evidence>
<dbReference type="InterPro" id="IPR002513">
    <property type="entry name" value="Tn3_Tnp_DDE_dom"/>
</dbReference>
<protein>
    <submittedName>
        <fullName evidence="7">Tn3 family transposase</fullName>
    </submittedName>
</protein>
<evidence type="ECO:0000259" key="5">
    <source>
        <dbReference type="Pfam" id="PF01526"/>
    </source>
</evidence>
<dbReference type="GO" id="GO:0003677">
    <property type="term" value="F:DNA binding"/>
    <property type="evidence" value="ECO:0007669"/>
    <property type="project" value="UniProtKB-KW"/>
</dbReference>
<evidence type="ECO:0000256" key="1">
    <source>
        <dbReference type="ARBA" id="ARBA00009402"/>
    </source>
</evidence>
<feature type="domain" description="Tn3 transposase DDE" evidence="5">
    <location>
        <begin position="600"/>
        <end position="992"/>
    </location>
</feature>
<name>A0A358E3J5_9ALTE</name>
<dbReference type="EMBL" id="DONK01000231">
    <property type="protein sequence ID" value="HBU52545.1"/>
    <property type="molecule type" value="Genomic_DNA"/>
</dbReference>
<keyword evidence="4" id="KW-0233">DNA recombination</keyword>
<evidence type="ECO:0000313" key="8">
    <source>
        <dbReference type="Proteomes" id="UP000264779"/>
    </source>
</evidence>
<reference evidence="7 8" key="1">
    <citation type="journal article" date="2018" name="Nat. Biotechnol.">
        <title>A standardized bacterial taxonomy based on genome phylogeny substantially revises the tree of life.</title>
        <authorList>
            <person name="Parks D.H."/>
            <person name="Chuvochina M."/>
            <person name="Waite D.W."/>
            <person name="Rinke C."/>
            <person name="Skarshewski A."/>
            <person name="Chaumeil P.A."/>
            <person name="Hugenholtz P."/>
        </authorList>
    </citation>
    <scope>NUCLEOTIDE SEQUENCE [LARGE SCALE GENOMIC DNA]</scope>
    <source>
        <strain evidence="7">UBA11621</strain>
    </source>
</reference>
<evidence type="ECO:0000313" key="7">
    <source>
        <dbReference type="EMBL" id="HBU52545.1"/>
    </source>
</evidence>
<accession>A0A358E3J5</accession>
<comment type="caution">
    <text evidence="7">The sequence shown here is derived from an EMBL/GenBank/DDBJ whole genome shotgun (WGS) entry which is preliminary data.</text>
</comment>
<gene>
    <name evidence="7" type="ORF">DEB45_14940</name>
</gene>
<proteinExistence type="inferred from homology"/>
<feature type="domain" description="DUF4158" evidence="6">
    <location>
        <begin position="39"/>
        <end position="161"/>
    </location>
</feature>
<dbReference type="Pfam" id="PF01526">
    <property type="entry name" value="DDE_Tnp_Tn3"/>
    <property type="match status" value="1"/>
</dbReference>
<organism evidence="7 8">
    <name type="scientific">Alteromonas australica</name>
    <dbReference type="NCBI Taxonomy" id="589873"/>
    <lineage>
        <taxon>Bacteria</taxon>
        <taxon>Pseudomonadati</taxon>
        <taxon>Pseudomonadota</taxon>
        <taxon>Gammaproteobacteria</taxon>
        <taxon>Alteromonadales</taxon>
        <taxon>Alteromonadaceae</taxon>
        <taxon>Alteromonas/Salinimonas group</taxon>
        <taxon>Alteromonas</taxon>
    </lineage>
</organism>
<dbReference type="Proteomes" id="UP000264779">
    <property type="component" value="Unassembled WGS sequence"/>
</dbReference>
<dbReference type="NCBIfam" id="NF033527">
    <property type="entry name" value="transpos_Tn3"/>
    <property type="match status" value="1"/>
</dbReference>
<keyword evidence="2" id="KW-0815">Transposition</keyword>
<keyword evidence="3" id="KW-0238">DNA-binding</keyword>
<comment type="similarity">
    <text evidence="1">Belongs to the transposase 7 family.</text>
</comment>
<dbReference type="InterPro" id="IPR025296">
    <property type="entry name" value="DUF4158"/>
</dbReference>
<evidence type="ECO:0000256" key="2">
    <source>
        <dbReference type="ARBA" id="ARBA00022578"/>
    </source>
</evidence>
<dbReference type="GO" id="GO:0006313">
    <property type="term" value="P:DNA transposition"/>
    <property type="evidence" value="ECO:0007669"/>
    <property type="project" value="InterPro"/>
</dbReference>